<dbReference type="OMA" id="GFTLVWR"/>
<dbReference type="OrthoDB" id="3026578at2759"/>
<organism evidence="2 3">
    <name type="scientific">Armillaria ostoyae</name>
    <name type="common">Armillaria root rot fungus</name>
    <dbReference type="NCBI Taxonomy" id="47428"/>
    <lineage>
        <taxon>Eukaryota</taxon>
        <taxon>Fungi</taxon>
        <taxon>Dikarya</taxon>
        <taxon>Basidiomycota</taxon>
        <taxon>Agaricomycotina</taxon>
        <taxon>Agaricomycetes</taxon>
        <taxon>Agaricomycetidae</taxon>
        <taxon>Agaricales</taxon>
        <taxon>Marasmiineae</taxon>
        <taxon>Physalacriaceae</taxon>
        <taxon>Armillaria</taxon>
    </lineage>
</organism>
<dbReference type="AlphaFoldDB" id="A0A284S1C9"/>
<evidence type="ECO:0000256" key="1">
    <source>
        <dbReference type="SAM" id="Phobius"/>
    </source>
</evidence>
<reference evidence="3" key="1">
    <citation type="journal article" date="2017" name="Nat. Ecol. Evol.">
        <title>Genome expansion and lineage-specific genetic innovations in the forest pathogenic fungi Armillaria.</title>
        <authorList>
            <person name="Sipos G."/>
            <person name="Prasanna A.N."/>
            <person name="Walter M.C."/>
            <person name="O'Connor E."/>
            <person name="Balint B."/>
            <person name="Krizsan K."/>
            <person name="Kiss B."/>
            <person name="Hess J."/>
            <person name="Varga T."/>
            <person name="Slot J."/>
            <person name="Riley R."/>
            <person name="Boka B."/>
            <person name="Rigling D."/>
            <person name="Barry K."/>
            <person name="Lee J."/>
            <person name="Mihaltcheva S."/>
            <person name="LaButti K."/>
            <person name="Lipzen A."/>
            <person name="Waldron R."/>
            <person name="Moloney N.M."/>
            <person name="Sperisen C."/>
            <person name="Kredics L."/>
            <person name="Vagvoelgyi C."/>
            <person name="Patrignani A."/>
            <person name="Fitzpatrick D."/>
            <person name="Nagy I."/>
            <person name="Doyle S."/>
            <person name="Anderson J.B."/>
            <person name="Grigoriev I.V."/>
            <person name="Gueldener U."/>
            <person name="Muensterkoetter M."/>
            <person name="Nagy L.G."/>
        </authorList>
    </citation>
    <scope>NUCLEOTIDE SEQUENCE [LARGE SCALE GENOMIC DNA]</scope>
    <source>
        <strain evidence="3">C18/9</strain>
    </source>
</reference>
<dbReference type="Proteomes" id="UP000219338">
    <property type="component" value="Unassembled WGS sequence"/>
</dbReference>
<evidence type="ECO:0000313" key="3">
    <source>
        <dbReference type="Proteomes" id="UP000219338"/>
    </source>
</evidence>
<keyword evidence="1" id="KW-1133">Transmembrane helix</keyword>
<accession>A0A284S1C9</accession>
<proteinExistence type="predicted"/>
<keyword evidence="1" id="KW-0472">Membrane</keyword>
<dbReference type="EMBL" id="FUEG01000025">
    <property type="protein sequence ID" value="SJL14776.1"/>
    <property type="molecule type" value="Genomic_DNA"/>
</dbReference>
<keyword evidence="3" id="KW-1185">Reference proteome</keyword>
<keyword evidence="1" id="KW-0812">Transmembrane</keyword>
<name>A0A284S1C9_ARMOS</name>
<gene>
    <name evidence="2" type="ORF">ARMOST_18244</name>
</gene>
<feature type="transmembrane region" description="Helical" evidence="1">
    <location>
        <begin position="24"/>
        <end position="46"/>
    </location>
</feature>
<sequence length="91" mass="10292">MAPIYITSVSNAGDDDGYNLSRPVLTAIIGCTILFILLLLGFTLVWRYRRTFQRRSPTTTTEVVRRSSNISFPAPAYVPQRMPSSWERSHG</sequence>
<protein>
    <submittedName>
        <fullName evidence="2">Uncharacterized protein</fullName>
    </submittedName>
</protein>
<evidence type="ECO:0000313" key="2">
    <source>
        <dbReference type="EMBL" id="SJL14776.1"/>
    </source>
</evidence>